<gene>
    <name evidence="1" type="ORF">GCM10008027_05940</name>
</gene>
<name>A0ABQ1T5C7_9GAMM</name>
<sequence>MALTQMSDSQFSQLENQIEILNAHLDQNNLDAFNASFIEFDQEVRSLFGNINNLSPENIKRCEDIFSKFGALLQRAEGQKKNLAKQIGVHLSNQKKLNVYKSIK</sequence>
<protein>
    <submittedName>
        <fullName evidence="1">Uncharacterized protein</fullName>
    </submittedName>
</protein>
<dbReference type="Proteomes" id="UP000638462">
    <property type="component" value="Unassembled WGS sequence"/>
</dbReference>
<comment type="caution">
    <text evidence="1">The sequence shown here is derived from an EMBL/GenBank/DDBJ whole genome shotgun (WGS) entry which is preliminary data.</text>
</comment>
<reference evidence="2" key="1">
    <citation type="journal article" date="2019" name="Int. J. Syst. Evol. Microbiol.">
        <title>The Global Catalogue of Microorganisms (GCM) 10K type strain sequencing project: providing services to taxonomists for standard genome sequencing and annotation.</title>
        <authorList>
            <consortium name="The Broad Institute Genomics Platform"/>
            <consortium name="The Broad Institute Genome Sequencing Center for Infectious Disease"/>
            <person name="Wu L."/>
            <person name="Ma J."/>
        </authorList>
    </citation>
    <scope>NUCLEOTIDE SEQUENCE [LARGE SCALE GENOMIC DNA]</scope>
    <source>
        <strain evidence="2">CGMCC 1.15394</strain>
    </source>
</reference>
<keyword evidence="2" id="KW-1185">Reference proteome</keyword>
<dbReference type="EMBL" id="BMIT01000002">
    <property type="protein sequence ID" value="GGE83972.1"/>
    <property type="molecule type" value="Genomic_DNA"/>
</dbReference>
<organism evidence="1 2">
    <name type="scientific">Pseudoalteromonas gelatinilytica</name>
    <dbReference type="NCBI Taxonomy" id="1703256"/>
    <lineage>
        <taxon>Bacteria</taxon>
        <taxon>Pseudomonadati</taxon>
        <taxon>Pseudomonadota</taxon>
        <taxon>Gammaproteobacteria</taxon>
        <taxon>Alteromonadales</taxon>
        <taxon>Pseudoalteromonadaceae</taxon>
        <taxon>Pseudoalteromonas</taxon>
    </lineage>
</organism>
<evidence type="ECO:0000313" key="2">
    <source>
        <dbReference type="Proteomes" id="UP000638462"/>
    </source>
</evidence>
<accession>A0ABQ1T5C7</accession>
<proteinExistence type="predicted"/>
<evidence type="ECO:0000313" key="1">
    <source>
        <dbReference type="EMBL" id="GGE83972.1"/>
    </source>
</evidence>